<evidence type="ECO:0000313" key="2">
    <source>
        <dbReference type="EMBL" id="ODJ86386.1"/>
    </source>
</evidence>
<proteinExistence type="predicted"/>
<dbReference type="AlphaFoldDB" id="A0A7Z0VJJ7"/>
<feature type="chain" id="PRO_5031074244" description="PepSY domain-containing protein" evidence="1">
    <location>
        <begin position="27"/>
        <end position="130"/>
    </location>
</feature>
<keyword evidence="1" id="KW-0732">Signal</keyword>
<keyword evidence="3" id="KW-1185">Reference proteome</keyword>
<dbReference type="RefSeq" id="WP_069127183.1">
    <property type="nucleotide sequence ID" value="NZ_MARB01000023.1"/>
</dbReference>
<dbReference type="EMBL" id="MARB01000023">
    <property type="protein sequence ID" value="ODJ86386.1"/>
    <property type="molecule type" value="Genomic_DNA"/>
</dbReference>
<evidence type="ECO:0000313" key="3">
    <source>
        <dbReference type="Proteomes" id="UP000094769"/>
    </source>
</evidence>
<protein>
    <recommendedName>
        <fullName evidence="4">PepSY domain-containing protein</fullName>
    </recommendedName>
</protein>
<dbReference type="OrthoDB" id="6198720at2"/>
<reference evidence="2 3" key="1">
    <citation type="submission" date="2016-06" db="EMBL/GenBank/DDBJ databases">
        <title>Genome sequence of endosymbiont of Candidatus Endolucinida thiodiazotropha.</title>
        <authorList>
            <person name="Poehlein A."/>
            <person name="Koenig S."/>
            <person name="Heiden S.E."/>
            <person name="Thuermer A."/>
            <person name="Voget S."/>
            <person name="Daniel R."/>
            <person name="Markert S."/>
            <person name="Gros O."/>
            <person name="Schweder T."/>
        </authorList>
    </citation>
    <scope>NUCLEOTIDE SEQUENCE [LARGE SCALE GENOMIC DNA]</scope>
    <source>
        <strain evidence="2 3">COS</strain>
    </source>
</reference>
<gene>
    <name evidence="2" type="ORF">CODIS_34460</name>
</gene>
<accession>A0A7Z0VJJ7</accession>
<name>A0A7Z0VJJ7_9GAMM</name>
<evidence type="ECO:0008006" key="4">
    <source>
        <dbReference type="Google" id="ProtNLM"/>
    </source>
</evidence>
<organism evidence="2 3">
    <name type="scientific">Candidatus Thiodiazotropha endolucinida</name>
    <dbReference type="NCBI Taxonomy" id="1655433"/>
    <lineage>
        <taxon>Bacteria</taxon>
        <taxon>Pseudomonadati</taxon>
        <taxon>Pseudomonadota</taxon>
        <taxon>Gammaproteobacteria</taxon>
        <taxon>Chromatiales</taxon>
        <taxon>Sedimenticolaceae</taxon>
        <taxon>Candidatus Thiodiazotropha</taxon>
    </lineage>
</organism>
<dbReference type="Proteomes" id="UP000094769">
    <property type="component" value="Unassembled WGS sequence"/>
</dbReference>
<evidence type="ECO:0000256" key="1">
    <source>
        <dbReference type="SAM" id="SignalP"/>
    </source>
</evidence>
<feature type="signal peptide" evidence="1">
    <location>
        <begin position="1"/>
        <end position="26"/>
    </location>
</feature>
<sequence length="130" mass="14578">MNKIAKYTAISVVVATTGLTAFGATAGWGDYRGNCDRKDMGDKHTMMMKRMKKSELKADRDLNLTSDQARTLVEARLIMRGNDRLKVGQISEKDEETYLVDIVTVDDSLVRQIEVDRNNGLPRGPFGPKR</sequence>
<comment type="caution">
    <text evidence="2">The sequence shown here is derived from an EMBL/GenBank/DDBJ whole genome shotgun (WGS) entry which is preliminary data.</text>
</comment>